<dbReference type="Proteomes" id="UP000325780">
    <property type="component" value="Unassembled WGS sequence"/>
</dbReference>
<dbReference type="EMBL" id="ML742153">
    <property type="protein sequence ID" value="KAE8148616.1"/>
    <property type="molecule type" value="Genomic_DNA"/>
</dbReference>
<reference evidence="3 4" key="1">
    <citation type="submission" date="2019-04" db="EMBL/GenBank/DDBJ databases">
        <title>Friends and foes A comparative genomics study of 23 Aspergillus species from section Flavi.</title>
        <authorList>
            <consortium name="DOE Joint Genome Institute"/>
            <person name="Kjaerbolling I."/>
            <person name="Vesth T."/>
            <person name="Frisvad J.C."/>
            <person name="Nybo J.L."/>
            <person name="Theobald S."/>
            <person name="Kildgaard S."/>
            <person name="Isbrandt T."/>
            <person name="Kuo A."/>
            <person name="Sato A."/>
            <person name="Lyhne E.K."/>
            <person name="Kogle M.E."/>
            <person name="Wiebenga A."/>
            <person name="Kun R.S."/>
            <person name="Lubbers R.J."/>
            <person name="Makela M.R."/>
            <person name="Barry K."/>
            <person name="Chovatia M."/>
            <person name="Clum A."/>
            <person name="Daum C."/>
            <person name="Haridas S."/>
            <person name="He G."/>
            <person name="LaButti K."/>
            <person name="Lipzen A."/>
            <person name="Mondo S."/>
            <person name="Riley R."/>
            <person name="Salamov A."/>
            <person name="Simmons B.A."/>
            <person name="Magnuson J.K."/>
            <person name="Henrissat B."/>
            <person name="Mortensen U.H."/>
            <person name="Larsen T.O."/>
            <person name="Devries R.P."/>
            <person name="Grigoriev I.V."/>
            <person name="Machida M."/>
            <person name="Baker S.E."/>
            <person name="Andersen M.R."/>
        </authorList>
    </citation>
    <scope>NUCLEOTIDE SEQUENCE [LARGE SCALE GENOMIC DNA]</scope>
    <source>
        <strain evidence="3 4">IBT 18842</strain>
    </source>
</reference>
<proteinExistence type="inferred from homology"/>
<comment type="similarity">
    <text evidence="1">Belongs to the tpcK family.</text>
</comment>
<dbReference type="InterPro" id="IPR011008">
    <property type="entry name" value="Dimeric_a/b-barrel"/>
</dbReference>
<dbReference type="AlphaFoldDB" id="A0A5N6TQH6"/>
<dbReference type="SUPFAM" id="SSF54909">
    <property type="entry name" value="Dimeric alpha+beta barrel"/>
    <property type="match status" value="1"/>
</dbReference>
<evidence type="ECO:0000313" key="3">
    <source>
        <dbReference type="EMBL" id="KAE8148616.1"/>
    </source>
</evidence>
<dbReference type="Pfam" id="PF07110">
    <property type="entry name" value="EthD"/>
    <property type="match status" value="1"/>
</dbReference>
<evidence type="ECO:0000256" key="1">
    <source>
        <dbReference type="ARBA" id="ARBA00005986"/>
    </source>
</evidence>
<dbReference type="OrthoDB" id="2519291at2759"/>
<protein>
    <submittedName>
        <fullName evidence="3">EthD domain-containing protein</fullName>
    </submittedName>
</protein>
<name>A0A5N6TQH6_ASPAV</name>
<dbReference type="GO" id="GO:0016491">
    <property type="term" value="F:oxidoreductase activity"/>
    <property type="evidence" value="ECO:0007669"/>
    <property type="project" value="InterPro"/>
</dbReference>
<organism evidence="3 4">
    <name type="scientific">Aspergillus avenaceus</name>
    <dbReference type="NCBI Taxonomy" id="36643"/>
    <lineage>
        <taxon>Eukaryota</taxon>
        <taxon>Fungi</taxon>
        <taxon>Dikarya</taxon>
        <taxon>Ascomycota</taxon>
        <taxon>Pezizomycotina</taxon>
        <taxon>Eurotiomycetes</taxon>
        <taxon>Eurotiomycetidae</taxon>
        <taxon>Eurotiales</taxon>
        <taxon>Aspergillaceae</taxon>
        <taxon>Aspergillus</taxon>
        <taxon>Aspergillus subgen. Circumdati</taxon>
    </lineage>
</organism>
<sequence>MPFKALLYITRKAGTTPTEFRNHYENVHMPLIKGLAGPDFPLSHKRYYLARPAPGEDDTYPAVVLMGSQTDFSYDAVTEVTFGSEEAMKVFFGRRMEPGTKEIIDADEEKFLESSKVRAVILGEVNETLGESSTVG</sequence>
<evidence type="ECO:0000313" key="4">
    <source>
        <dbReference type="Proteomes" id="UP000325780"/>
    </source>
</evidence>
<keyword evidence="4" id="KW-1185">Reference proteome</keyword>
<dbReference type="Gene3D" id="3.30.70.100">
    <property type="match status" value="1"/>
</dbReference>
<dbReference type="InterPro" id="IPR009799">
    <property type="entry name" value="EthD_dom"/>
</dbReference>
<evidence type="ECO:0000259" key="2">
    <source>
        <dbReference type="Pfam" id="PF07110"/>
    </source>
</evidence>
<accession>A0A5N6TQH6</accession>
<feature type="domain" description="EthD" evidence="2">
    <location>
        <begin position="12"/>
        <end position="114"/>
    </location>
</feature>
<gene>
    <name evidence="3" type="ORF">BDV25DRAFT_157961</name>
</gene>